<feature type="transmembrane region" description="Helical" evidence="1">
    <location>
        <begin position="9"/>
        <end position="26"/>
    </location>
</feature>
<reference evidence="2 3" key="1">
    <citation type="submission" date="2014-09" db="EMBL/GenBank/DDBJ databases">
        <title>Sporocytophaga myxococcoides PG-01 genome sequencing.</title>
        <authorList>
            <person name="Liu L."/>
            <person name="Gao P.J."/>
            <person name="Chen G.J."/>
            <person name="Wang L.S."/>
        </authorList>
    </citation>
    <scope>NUCLEOTIDE SEQUENCE [LARGE SCALE GENOMIC DNA]</scope>
    <source>
        <strain evidence="2 3">PG-01</strain>
    </source>
</reference>
<sequence length="89" mass="10341">MRLNDIEKSIVGLVVLVFSFLVWRFNFTTVDIDLVIDFFIHVFMGLIYFYCSLNIDSKSLRFFWLILGIPLYGILFIGYCIVFAIAASL</sequence>
<accession>A0A098LCZ6</accession>
<keyword evidence="1" id="KW-0812">Transmembrane</keyword>
<organism evidence="2 3">
    <name type="scientific">Sporocytophaga myxococcoides</name>
    <dbReference type="NCBI Taxonomy" id="153721"/>
    <lineage>
        <taxon>Bacteria</taxon>
        <taxon>Pseudomonadati</taxon>
        <taxon>Bacteroidota</taxon>
        <taxon>Cytophagia</taxon>
        <taxon>Cytophagales</taxon>
        <taxon>Cytophagaceae</taxon>
        <taxon>Sporocytophaga</taxon>
    </lineage>
</organism>
<proteinExistence type="predicted"/>
<evidence type="ECO:0000256" key="1">
    <source>
        <dbReference type="SAM" id="Phobius"/>
    </source>
</evidence>
<keyword evidence="3" id="KW-1185">Reference proteome</keyword>
<gene>
    <name evidence="2" type="ORF">MYP_1495</name>
</gene>
<comment type="caution">
    <text evidence="2">The sequence shown here is derived from an EMBL/GenBank/DDBJ whole genome shotgun (WGS) entry which is preliminary data.</text>
</comment>
<feature type="transmembrane region" description="Helical" evidence="1">
    <location>
        <begin position="32"/>
        <end position="50"/>
    </location>
</feature>
<dbReference type="AlphaFoldDB" id="A0A098LCZ6"/>
<dbReference type="RefSeq" id="WP_045460548.1">
    <property type="nucleotide sequence ID" value="NZ_BBLT01000002.1"/>
</dbReference>
<keyword evidence="1" id="KW-0472">Membrane</keyword>
<feature type="transmembrane region" description="Helical" evidence="1">
    <location>
        <begin position="62"/>
        <end position="87"/>
    </location>
</feature>
<dbReference type="EMBL" id="BBLT01000002">
    <property type="protein sequence ID" value="GAL84267.1"/>
    <property type="molecule type" value="Genomic_DNA"/>
</dbReference>
<name>A0A098LCZ6_9BACT</name>
<protein>
    <submittedName>
        <fullName evidence="2">Uncharacterized protein</fullName>
    </submittedName>
</protein>
<evidence type="ECO:0000313" key="3">
    <source>
        <dbReference type="Proteomes" id="UP000030185"/>
    </source>
</evidence>
<dbReference type="Proteomes" id="UP000030185">
    <property type="component" value="Unassembled WGS sequence"/>
</dbReference>
<keyword evidence="1" id="KW-1133">Transmembrane helix</keyword>
<evidence type="ECO:0000313" key="2">
    <source>
        <dbReference type="EMBL" id="GAL84267.1"/>
    </source>
</evidence>